<comment type="caution">
    <text evidence="4">The sequence shown here is derived from an EMBL/GenBank/DDBJ whole genome shotgun (WGS) entry which is preliminary data.</text>
</comment>
<dbReference type="Pfam" id="PF22829">
    <property type="entry name" value="HphA_C"/>
    <property type="match status" value="1"/>
</dbReference>
<evidence type="ECO:0008006" key="6">
    <source>
        <dbReference type="Google" id="ProtNLM"/>
    </source>
</evidence>
<feature type="domain" description="HphA N-terminal heme-binding" evidence="2">
    <location>
        <begin position="21"/>
        <end position="126"/>
    </location>
</feature>
<dbReference type="InterPro" id="IPR011250">
    <property type="entry name" value="OMP/PagP_B-barrel"/>
</dbReference>
<dbReference type="InterPro" id="IPR054843">
    <property type="entry name" value="Slam_hemophilin_C"/>
</dbReference>
<keyword evidence="5" id="KW-1185">Reference proteome</keyword>
<dbReference type="EMBL" id="JAKPBZ010000103">
    <property type="protein sequence ID" value="MCL2891677.1"/>
    <property type="molecule type" value="Genomic_DNA"/>
</dbReference>
<evidence type="ECO:0000313" key="5">
    <source>
        <dbReference type="Proteomes" id="UP001203069"/>
    </source>
</evidence>
<name>A0ABT0MPX7_9GAMM</name>
<feature type="signal peptide" evidence="1">
    <location>
        <begin position="1"/>
        <end position="23"/>
    </location>
</feature>
<sequence>MNILLKKTLLALAIASAAGLAQADIVGGQTDTNSPFYVDTATFGTIGAAGAGVEGQINDEVASFSHFARPAYYNSTTDAYNVSGRQLVADGAPGSGQYDHSGIGVWSFAQVGSEDVWYGTWSEESTSGAVGTKVAGTHNAWYVGEDSDVATTLPASATYTVRSINNSTQTATSVLSATFNGGSNGTASSTGDITFSGGSINTAGNDVQLAASGVSVASNSGTGGSLTGNFYGNGASSVAGVVAFANRDLNTAFGGAKN</sequence>
<protein>
    <recommendedName>
        <fullName evidence="6">Transferrin-binding protein B C-lobe/N-lobe beta barrel domain-containing protein</fullName>
    </recommendedName>
</protein>
<feature type="chain" id="PRO_5046584652" description="Transferrin-binding protein B C-lobe/N-lobe beta barrel domain-containing protein" evidence="1">
    <location>
        <begin position="24"/>
        <end position="258"/>
    </location>
</feature>
<reference evidence="4 5" key="1">
    <citation type="submission" date="2022-02" db="EMBL/GenBank/DDBJ databases">
        <title>Description of Brenneria tiliae sp. nov. isolated from symptomatic Tilia x moltkei and Tilia x europaea trees in the UK.</title>
        <authorList>
            <person name="Kile H."/>
        </authorList>
    </citation>
    <scope>NUCLEOTIDE SEQUENCE [LARGE SCALE GENOMIC DNA]</scope>
    <source>
        <strain evidence="4 5">MC1SB4.1</strain>
    </source>
</reference>
<evidence type="ECO:0000256" key="1">
    <source>
        <dbReference type="SAM" id="SignalP"/>
    </source>
</evidence>
<dbReference type="Gene3D" id="2.40.160.90">
    <property type="match status" value="1"/>
</dbReference>
<organism evidence="4 5">
    <name type="scientific">Brenneria tiliae</name>
    <dbReference type="NCBI Taxonomy" id="2914984"/>
    <lineage>
        <taxon>Bacteria</taxon>
        <taxon>Pseudomonadati</taxon>
        <taxon>Pseudomonadota</taxon>
        <taxon>Gammaproteobacteria</taxon>
        <taxon>Enterobacterales</taxon>
        <taxon>Pectobacteriaceae</taxon>
        <taxon>Brenneria</taxon>
    </lineage>
</organism>
<dbReference type="InterPro" id="IPR054536">
    <property type="entry name" value="HphA_C"/>
</dbReference>
<dbReference type="InterPro" id="IPR054535">
    <property type="entry name" value="HphA_N"/>
</dbReference>
<feature type="domain" description="HphA C-terminal" evidence="3">
    <location>
        <begin position="155"/>
        <end position="257"/>
    </location>
</feature>
<evidence type="ECO:0000259" key="3">
    <source>
        <dbReference type="Pfam" id="PF22829"/>
    </source>
</evidence>
<evidence type="ECO:0000313" key="4">
    <source>
        <dbReference type="EMBL" id="MCL2891677.1"/>
    </source>
</evidence>
<dbReference type="NCBIfam" id="NF041636">
    <property type="entry name" value="slam_lipo"/>
    <property type="match status" value="1"/>
</dbReference>
<gene>
    <name evidence="4" type="ORF">MFP26_03020</name>
</gene>
<accession>A0ABT0MPX7</accession>
<dbReference type="SUPFAM" id="SSF56925">
    <property type="entry name" value="OMPA-like"/>
    <property type="match status" value="1"/>
</dbReference>
<dbReference type="Pfam" id="PF22828">
    <property type="entry name" value="HphA_N"/>
    <property type="match status" value="1"/>
</dbReference>
<dbReference type="RefSeq" id="WP_249243595.1">
    <property type="nucleotide sequence ID" value="NZ_JAKPBZ010000103.1"/>
</dbReference>
<keyword evidence="1" id="KW-0732">Signal</keyword>
<evidence type="ECO:0000259" key="2">
    <source>
        <dbReference type="Pfam" id="PF22828"/>
    </source>
</evidence>
<dbReference type="Proteomes" id="UP001203069">
    <property type="component" value="Unassembled WGS sequence"/>
</dbReference>
<proteinExistence type="predicted"/>